<accession>A0ACA9Y5V6</accession>
<proteinExistence type="predicted"/>
<comment type="caution">
    <text evidence="1">The sequence shown here is derived from an EMBL/GenBank/DDBJ whole genome shotgun (WGS) entry which is preliminary data.</text>
</comment>
<name>A0ACA9Y5V6_9ASCO</name>
<sequence>MNTVKKRFTSGSSNIGSPTKEDLRSVSAGSLSDLSPELVPIVTLLSSQSHRRYHEGIFMLYYDLNGDGKPADREWREVYGILTGNQLAYWDAANLANFKNNMNPATLLESTSKPNYINFSDSVYNAMKVLPAAKQNLDNVIIVSTTLKNRYIIQFKSLNDLNNWYSALRLSSFEYQSLQHAYTGALLSARGSRLSDIKTILAEKRFDHEDWVSIRYGSGMAWKRCYAVIEPSVTKRKTFTPGRILFYENDQKKKKTLTAVVSNCSSVSAVYPQSHLLIDQSTMLKLEGYINFKSPSLSTKVSKKSIDDFKNTSIFLMPEAHSSVPGFDTLIRFMIPLLDSFGLYGRPKRLKAERNDVDSLLFGLPTLPHVHYLELDDIKSFAAKSDFLSWDVNTWNSNFKNLLKSKIDRGYEGCGSSRGFAGALNTLNSPQTPSTPAFNSSPQKFKPQPAEPKLSTLSSSNTSLPYQQPIKSETILPYQTGERNFSNGSVVHNPSKNVNNLSINAKETSPDYSSHHKSIELSDIYQKYQDIKSPSDQFNVDRNKLLNGSYEDIDEDELPENIRKINLSENVYPTNDNDLFSDEDEESLSSSDKFDSRNIGASKGNLIVPPYNNRNSSYSSVQSPMTQYNEFNEKFSAAISPSAEKVIQLPKESNFQNFSDSEPESPPPPPPHLNSSPYKASRINKPHYISSPNSSQNQLPTFKTDEVSYNSIPSHSQPQQQQPVHQQPVQKQPPPQSQQPQQYQQAPSKQPHPYGAPTQYQGQNQYQSRPSNPPQHQPLNKQSYNNPNTYQMGGQPPQGSNPPPQGRIPPASQQFRPMNSPMAPMQQQMPQSQSMRPMNQPSGQPMGQPMHQGMNQMPSMHQGMSQMSSMQSVNQSQPHSGPHRRPPQNYGVPPSTSSYKKQGPIGQQMPGQQMGQQMGQPMGQPNQQNQQNMRNYNNSQYQYQYSNQPPQPPQSQSGPNPYTRQY</sequence>
<keyword evidence="2" id="KW-1185">Reference proteome</keyword>
<protein>
    <submittedName>
        <fullName evidence="1">Protein Skg3p</fullName>
    </submittedName>
</protein>
<evidence type="ECO:0000313" key="2">
    <source>
        <dbReference type="Proteomes" id="UP001152531"/>
    </source>
</evidence>
<reference evidence="1" key="1">
    <citation type="submission" date="2022-06" db="EMBL/GenBank/DDBJ databases">
        <authorList>
            <person name="Legras J.-L."/>
            <person name="Devillers H."/>
            <person name="Grondin C."/>
        </authorList>
    </citation>
    <scope>NUCLEOTIDE SEQUENCE</scope>
    <source>
        <strain evidence="1">CLIB 1444</strain>
    </source>
</reference>
<gene>
    <name evidence="1" type="ORF">CLIB1444_03S10154</name>
</gene>
<organism evidence="1 2">
    <name type="scientific">[Candida] jaroonii</name>
    <dbReference type="NCBI Taxonomy" id="467808"/>
    <lineage>
        <taxon>Eukaryota</taxon>
        <taxon>Fungi</taxon>
        <taxon>Dikarya</taxon>
        <taxon>Ascomycota</taxon>
        <taxon>Saccharomycotina</taxon>
        <taxon>Pichiomycetes</taxon>
        <taxon>Debaryomycetaceae</taxon>
        <taxon>Yamadazyma</taxon>
    </lineage>
</organism>
<evidence type="ECO:0000313" key="1">
    <source>
        <dbReference type="EMBL" id="CAH6720359.1"/>
    </source>
</evidence>
<dbReference type="EMBL" id="CALSDN010000003">
    <property type="protein sequence ID" value="CAH6720359.1"/>
    <property type="molecule type" value="Genomic_DNA"/>
</dbReference>
<dbReference type="Proteomes" id="UP001152531">
    <property type="component" value="Unassembled WGS sequence"/>
</dbReference>